<gene>
    <name evidence="1" type="ORF">L2E82_44885</name>
</gene>
<reference evidence="1 2" key="2">
    <citation type="journal article" date="2022" name="Mol. Ecol. Resour.">
        <title>The genomes of chicory, endive, great burdock and yacon provide insights into Asteraceae paleo-polyploidization history and plant inulin production.</title>
        <authorList>
            <person name="Fan W."/>
            <person name="Wang S."/>
            <person name="Wang H."/>
            <person name="Wang A."/>
            <person name="Jiang F."/>
            <person name="Liu H."/>
            <person name="Zhao H."/>
            <person name="Xu D."/>
            <person name="Zhang Y."/>
        </authorList>
    </citation>
    <scope>NUCLEOTIDE SEQUENCE [LARGE SCALE GENOMIC DNA]</scope>
    <source>
        <strain evidence="2">cv. Punajuju</strain>
        <tissue evidence="1">Leaves</tissue>
    </source>
</reference>
<organism evidence="1 2">
    <name type="scientific">Cichorium intybus</name>
    <name type="common">Chicory</name>
    <dbReference type="NCBI Taxonomy" id="13427"/>
    <lineage>
        <taxon>Eukaryota</taxon>
        <taxon>Viridiplantae</taxon>
        <taxon>Streptophyta</taxon>
        <taxon>Embryophyta</taxon>
        <taxon>Tracheophyta</taxon>
        <taxon>Spermatophyta</taxon>
        <taxon>Magnoliopsida</taxon>
        <taxon>eudicotyledons</taxon>
        <taxon>Gunneridae</taxon>
        <taxon>Pentapetalae</taxon>
        <taxon>asterids</taxon>
        <taxon>campanulids</taxon>
        <taxon>Asterales</taxon>
        <taxon>Asteraceae</taxon>
        <taxon>Cichorioideae</taxon>
        <taxon>Cichorieae</taxon>
        <taxon>Cichoriinae</taxon>
        <taxon>Cichorium</taxon>
    </lineage>
</organism>
<keyword evidence="2" id="KW-1185">Reference proteome</keyword>
<name>A0ACB8ZSS8_CICIN</name>
<sequence length="282" mass="33511">MFSHLVLWEEGKTGIFYIVPRKGDTWTLFKNWNINWSNDGIGKYEYSLSRFYRIMRIALVLKLRIWKSWPNWYLFGQKEGEMVIPEGDKYIFSHMVPSCRMSREEWEGVPKGCYELASADVRLLVIREQYLQTSISVGLVVIRKALTGSFCKNIKSKIRHLSKTANSPKNKVSEKHTSLFVFEFLQHQADRWRQQQGYQQQNLLRNLLPAWWQHWLPDPPHSAAAFLPAQVFTNKWQRNAHHVPAVPLDLFKEPYNFALQQKQRMGFRTNIKDYFFSYNDEK</sequence>
<accession>A0ACB8ZSS8</accession>
<reference evidence="2" key="1">
    <citation type="journal article" date="2022" name="Mol. Ecol. Resour.">
        <title>The genomes of chicory, endive, great burdock and yacon provide insights into Asteraceae palaeo-polyploidization history and plant inulin production.</title>
        <authorList>
            <person name="Fan W."/>
            <person name="Wang S."/>
            <person name="Wang H."/>
            <person name="Wang A."/>
            <person name="Jiang F."/>
            <person name="Liu H."/>
            <person name="Zhao H."/>
            <person name="Xu D."/>
            <person name="Zhang Y."/>
        </authorList>
    </citation>
    <scope>NUCLEOTIDE SEQUENCE [LARGE SCALE GENOMIC DNA]</scope>
    <source>
        <strain evidence="2">cv. Punajuju</strain>
    </source>
</reference>
<comment type="caution">
    <text evidence="1">The sequence shown here is derived from an EMBL/GenBank/DDBJ whole genome shotgun (WGS) entry which is preliminary data.</text>
</comment>
<dbReference type="Proteomes" id="UP001055811">
    <property type="component" value="Linkage Group LG08"/>
</dbReference>
<evidence type="ECO:0000313" key="1">
    <source>
        <dbReference type="EMBL" id="KAI3700263.1"/>
    </source>
</evidence>
<protein>
    <submittedName>
        <fullName evidence="1">Uncharacterized protein</fullName>
    </submittedName>
</protein>
<evidence type="ECO:0000313" key="2">
    <source>
        <dbReference type="Proteomes" id="UP001055811"/>
    </source>
</evidence>
<dbReference type="EMBL" id="CM042016">
    <property type="protein sequence ID" value="KAI3700263.1"/>
    <property type="molecule type" value="Genomic_DNA"/>
</dbReference>
<proteinExistence type="predicted"/>